<gene>
    <name evidence="1" type="ORF">WF834_10045</name>
</gene>
<evidence type="ECO:0000313" key="2">
    <source>
        <dbReference type="Proteomes" id="UP001373196"/>
    </source>
</evidence>
<dbReference type="Proteomes" id="UP001373196">
    <property type="component" value="Unassembled WGS sequence"/>
</dbReference>
<comment type="caution">
    <text evidence="1">The sequence shown here is derived from an EMBL/GenBank/DDBJ whole genome shotgun (WGS) entry which is preliminary data.</text>
</comment>
<evidence type="ECO:0000313" key="1">
    <source>
        <dbReference type="EMBL" id="MEJ5196500.1"/>
    </source>
</evidence>
<reference evidence="1" key="1">
    <citation type="submission" date="2024-03" db="EMBL/GenBank/DDBJ databases">
        <authorList>
            <person name="Plomp N."/>
            <person name="Harmsen H.J."/>
        </authorList>
    </citation>
    <scope>NUCLEOTIDE SEQUENCE</scope>
    <source>
        <strain evidence="1">HTF-128</strain>
    </source>
</reference>
<organism evidence="1 2">
    <name type="scientific">Faecalibacterium wellingii</name>
    <dbReference type="NCBI Taxonomy" id="2929491"/>
    <lineage>
        <taxon>Bacteria</taxon>
        <taxon>Bacillati</taxon>
        <taxon>Bacillota</taxon>
        <taxon>Clostridia</taxon>
        <taxon>Eubacteriales</taxon>
        <taxon>Oscillospiraceae</taxon>
        <taxon>Faecalibacterium</taxon>
    </lineage>
</organism>
<dbReference type="AlphaFoldDB" id="A0AB35YB01"/>
<protein>
    <submittedName>
        <fullName evidence="1">Uncharacterized protein</fullName>
    </submittedName>
</protein>
<dbReference type="RefSeq" id="WP_339395809.1">
    <property type="nucleotide sequence ID" value="NZ_JBBFGL010000010.1"/>
</dbReference>
<sequence>MTEQEKLHHAKHYIDSLANGLNPLDGTPIPEQDIVNNVKISRCLFFVSDVLRKQLDGHEPKKVSEKDKKLFYITEEEKLQYVPSKTPIPASGISYKVNEILDEKKMRKVSYRTITTWLVKVGLMEEEDISDGKCRKVPTASGIAMGITTEIRTGVHGEYPCVVYDENAQEFVIDNLNAIMNPTDD</sequence>
<name>A0AB35YB01_9FIRM</name>
<dbReference type="EMBL" id="JBBFGL010000010">
    <property type="protein sequence ID" value="MEJ5196500.1"/>
    <property type="molecule type" value="Genomic_DNA"/>
</dbReference>
<proteinExistence type="predicted"/>
<accession>A0AB35YB01</accession>